<evidence type="ECO:0000256" key="2">
    <source>
        <dbReference type="ARBA" id="ARBA00023242"/>
    </source>
</evidence>
<protein>
    <recommendedName>
        <fullName evidence="4">BTB domain-containing protein</fullName>
    </recommendedName>
</protein>
<dbReference type="PANTHER" id="PTHR23110:SF106">
    <property type="entry name" value="FI01104P"/>
    <property type="match status" value="1"/>
</dbReference>
<organism evidence="5 6">
    <name type="scientific">Anopheles christyi</name>
    <dbReference type="NCBI Taxonomy" id="43041"/>
    <lineage>
        <taxon>Eukaryota</taxon>
        <taxon>Metazoa</taxon>
        <taxon>Ecdysozoa</taxon>
        <taxon>Arthropoda</taxon>
        <taxon>Hexapoda</taxon>
        <taxon>Insecta</taxon>
        <taxon>Pterygota</taxon>
        <taxon>Neoptera</taxon>
        <taxon>Endopterygota</taxon>
        <taxon>Diptera</taxon>
        <taxon>Nematocera</taxon>
        <taxon>Culicoidea</taxon>
        <taxon>Culicidae</taxon>
        <taxon>Anophelinae</taxon>
        <taxon>Anopheles</taxon>
    </lineage>
</organism>
<reference evidence="6" key="1">
    <citation type="submission" date="2013-03" db="EMBL/GenBank/DDBJ databases">
        <title>The Genome Sequence of Anopheles christyi ACHKN1017.</title>
        <authorList>
            <consortium name="The Broad Institute Genomics Platform"/>
            <person name="Neafsey D.E."/>
            <person name="Besansky N."/>
            <person name="Walker B."/>
            <person name="Young S.K."/>
            <person name="Zeng Q."/>
            <person name="Gargeya S."/>
            <person name="Fitzgerald M."/>
            <person name="Haas B."/>
            <person name="Abouelleil A."/>
            <person name="Allen A.W."/>
            <person name="Alvarado L."/>
            <person name="Arachchi H.M."/>
            <person name="Berlin A.M."/>
            <person name="Chapman S.B."/>
            <person name="Gainer-Dewar J."/>
            <person name="Goldberg J."/>
            <person name="Griggs A."/>
            <person name="Gujja S."/>
            <person name="Hansen M."/>
            <person name="Howarth C."/>
            <person name="Imamovic A."/>
            <person name="Ireland A."/>
            <person name="Larimer J."/>
            <person name="McCowan C."/>
            <person name="Murphy C."/>
            <person name="Pearson M."/>
            <person name="Poon T.W."/>
            <person name="Priest M."/>
            <person name="Roberts A."/>
            <person name="Saif S."/>
            <person name="Shea T."/>
            <person name="Sisk P."/>
            <person name="Sykes S."/>
            <person name="Wortman J."/>
            <person name="Nusbaum C."/>
            <person name="Birren B."/>
        </authorList>
    </citation>
    <scope>NUCLEOTIDE SEQUENCE [LARGE SCALE GENOMIC DNA]</scope>
    <source>
        <strain evidence="6">ACHKN1017</strain>
    </source>
</reference>
<dbReference type="Pfam" id="PF05225">
    <property type="entry name" value="HTH_psq"/>
    <property type="match status" value="1"/>
</dbReference>
<dbReference type="AlphaFoldDB" id="A0A182KBF0"/>
<dbReference type="Gene3D" id="3.30.710.10">
    <property type="entry name" value="Potassium Channel Kv1.1, Chain A"/>
    <property type="match status" value="1"/>
</dbReference>
<name>A0A182KBF0_9DIPT</name>
<dbReference type="InterPro" id="IPR051095">
    <property type="entry name" value="Dros_DevTransReg"/>
</dbReference>
<evidence type="ECO:0000313" key="5">
    <source>
        <dbReference type="EnsemblMetazoa" id="ACHR008087-PA"/>
    </source>
</evidence>
<dbReference type="SMART" id="SM00225">
    <property type="entry name" value="BTB"/>
    <property type="match status" value="1"/>
</dbReference>
<dbReference type="Pfam" id="PF00651">
    <property type="entry name" value="BTB"/>
    <property type="match status" value="1"/>
</dbReference>
<dbReference type="Proteomes" id="UP000075881">
    <property type="component" value="Unassembled WGS sequence"/>
</dbReference>
<dbReference type="SUPFAM" id="SSF46689">
    <property type="entry name" value="Homeodomain-like"/>
    <property type="match status" value="1"/>
</dbReference>
<dbReference type="PROSITE" id="PS50097">
    <property type="entry name" value="BTB"/>
    <property type="match status" value="1"/>
</dbReference>
<dbReference type="EnsemblMetazoa" id="ACHR008087-RA">
    <property type="protein sequence ID" value="ACHR008087-PA"/>
    <property type="gene ID" value="ACHR008087"/>
</dbReference>
<reference evidence="5" key="2">
    <citation type="submission" date="2020-05" db="UniProtKB">
        <authorList>
            <consortium name="EnsemblMetazoa"/>
        </authorList>
    </citation>
    <scope>IDENTIFICATION</scope>
    <source>
        <strain evidence="5">ACHKN1017</strain>
    </source>
</reference>
<accession>A0A182KBF0</accession>
<evidence type="ECO:0000313" key="6">
    <source>
        <dbReference type="Proteomes" id="UP000075881"/>
    </source>
</evidence>
<dbReference type="GO" id="GO:0006357">
    <property type="term" value="P:regulation of transcription by RNA polymerase II"/>
    <property type="evidence" value="ECO:0007669"/>
    <property type="project" value="TreeGrafter"/>
</dbReference>
<dbReference type="SUPFAM" id="SSF54695">
    <property type="entry name" value="POZ domain"/>
    <property type="match status" value="1"/>
</dbReference>
<feature type="region of interest" description="Disordered" evidence="3">
    <location>
        <begin position="466"/>
        <end position="486"/>
    </location>
</feature>
<dbReference type="InterPro" id="IPR009057">
    <property type="entry name" value="Homeodomain-like_sf"/>
</dbReference>
<keyword evidence="6" id="KW-1185">Reference proteome</keyword>
<sequence>MSQSSSGQSKSLLLWLDYKQHMLGTLQDIYDAQQYTDCRLVVPDGELYANRPILSMASGLFEAIFTSMAGTMDPSTILIPDMTLSNLVRVVQFIYTGRVTLHSNDVVPFMEACSLLQLRGVECCGNRTMGIYIDETSHSNNTQTCTVPMAANHDSLGTALKSDPLDISLENELKQHFNQPHQLPSLNFESVSLESIESNRDTNEIFLMDICKGELFLSDESAAEPESSDTDADCLVEDSTVVTKIEVINERSKTRNYTPYQNCLKRALLAIIEGGVLNRVAATRYNIPTNKLVLWTEKVKREMRNQSTTTNVRETIAAVIDGSIQQFKSVLEASDENAREKLLCKDSKTLAHDLRFMLAIHEIIHNGMGTHEAIALLNTSKSQLHRRLYNLSSSRHTKRFRRRRNDSLGMIMREKDPELYEAHMADALKAINSGTLSLKEASFQYRVPISALGYKTKMEYFSMKQKRKQSATKTDESGGSYPMRNSDIVPKLAPITNAASSSVDNMDRTSGEIGVTPSSQLVRAATVTSLAAPSFIALPKLVPISISAIPGYEERMLAAIDAIKNQKMSYREASLKYNIAKTALWRMISKKNEKL</sequence>
<dbReference type="Gene3D" id="1.10.10.60">
    <property type="entry name" value="Homeodomain-like"/>
    <property type="match status" value="2"/>
</dbReference>
<evidence type="ECO:0000256" key="1">
    <source>
        <dbReference type="ARBA" id="ARBA00004123"/>
    </source>
</evidence>
<dbReference type="InterPro" id="IPR000210">
    <property type="entry name" value="BTB/POZ_dom"/>
</dbReference>
<proteinExistence type="predicted"/>
<dbReference type="InterPro" id="IPR011333">
    <property type="entry name" value="SKP1/BTB/POZ_sf"/>
</dbReference>
<dbReference type="GO" id="GO:0005634">
    <property type="term" value="C:nucleus"/>
    <property type="evidence" value="ECO:0007669"/>
    <property type="project" value="UniProtKB-SubCell"/>
</dbReference>
<evidence type="ECO:0000256" key="3">
    <source>
        <dbReference type="SAM" id="MobiDB-lite"/>
    </source>
</evidence>
<dbReference type="InterPro" id="IPR007889">
    <property type="entry name" value="HTH_Psq"/>
</dbReference>
<keyword evidence="2" id="KW-0539">Nucleus</keyword>
<comment type="subcellular location">
    <subcellularLocation>
        <location evidence="1">Nucleus</location>
    </subcellularLocation>
</comment>
<dbReference type="VEuPathDB" id="VectorBase:ACHR008087"/>
<evidence type="ECO:0000259" key="4">
    <source>
        <dbReference type="PROSITE" id="PS50097"/>
    </source>
</evidence>
<feature type="domain" description="BTB" evidence="4">
    <location>
        <begin position="36"/>
        <end position="103"/>
    </location>
</feature>
<dbReference type="PANTHER" id="PTHR23110">
    <property type="entry name" value="BTB DOMAIN TRANSCRIPTION FACTOR"/>
    <property type="match status" value="1"/>
</dbReference>
<dbReference type="GO" id="GO:0003677">
    <property type="term" value="F:DNA binding"/>
    <property type="evidence" value="ECO:0007669"/>
    <property type="project" value="InterPro"/>
</dbReference>